<evidence type="ECO:0000259" key="10">
    <source>
        <dbReference type="Pfam" id="PF01676"/>
    </source>
</evidence>
<dbReference type="HAMAP" id="MF_01038">
    <property type="entry name" value="GpmI"/>
    <property type="match status" value="1"/>
</dbReference>
<comment type="function">
    <text evidence="8">Catalyzes the interconversion of 2-phosphoglycerate and 3-phosphoglycerate.</text>
</comment>
<feature type="binding site" evidence="8">
    <location>
        <position position="186"/>
    </location>
    <ligand>
        <name>substrate</name>
    </ligand>
</feature>
<evidence type="ECO:0000256" key="6">
    <source>
        <dbReference type="ARBA" id="ARBA00023211"/>
    </source>
</evidence>
<protein>
    <recommendedName>
        <fullName evidence="8 9">2,3-bisphosphoglycerate-independent phosphoglycerate mutase</fullName>
        <shortName evidence="8">BPG-independent PGAM</shortName>
        <shortName evidence="8">Phosphoglyceromutase</shortName>
        <shortName evidence="8">iPGM</shortName>
        <ecNumber evidence="8 9">5.4.2.12</ecNumber>
    </recommendedName>
</protein>
<accession>A0ABU3BNA8</accession>
<dbReference type="NCBIfam" id="TIGR01307">
    <property type="entry name" value="pgm_bpd_ind"/>
    <property type="match status" value="1"/>
</dbReference>
<evidence type="ECO:0000256" key="2">
    <source>
        <dbReference type="ARBA" id="ARBA00004798"/>
    </source>
</evidence>
<feature type="binding site" evidence="8">
    <location>
        <position position="342"/>
    </location>
    <ligand>
        <name>substrate</name>
    </ligand>
</feature>
<evidence type="ECO:0000313" key="12">
    <source>
        <dbReference type="EMBL" id="MDT0630748.1"/>
    </source>
</evidence>
<evidence type="ECO:0000256" key="5">
    <source>
        <dbReference type="ARBA" id="ARBA00023152"/>
    </source>
</evidence>
<keyword evidence="4 8" id="KW-0479">Metal-binding</keyword>
<comment type="similarity">
    <text evidence="3 8">Belongs to the BPG-independent phosphoglycerate mutase family.</text>
</comment>
<feature type="binding site" evidence="8">
    <location>
        <position position="61"/>
    </location>
    <ligand>
        <name>Mn(2+)</name>
        <dbReference type="ChEBI" id="CHEBI:29035"/>
        <label>2</label>
    </ligand>
</feature>
<comment type="cofactor">
    <cofactor evidence="8">
        <name>Mn(2+)</name>
        <dbReference type="ChEBI" id="CHEBI:29035"/>
    </cofactor>
    <text evidence="8">Binds 2 manganese ions per subunit.</text>
</comment>
<evidence type="ECO:0000313" key="13">
    <source>
        <dbReference type="Proteomes" id="UP001267426"/>
    </source>
</evidence>
<dbReference type="RefSeq" id="WP_311662075.1">
    <property type="nucleotide sequence ID" value="NZ_JAVRHT010000004.1"/>
</dbReference>
<feature type="binding site" evidence="8">
    <location>
        <begin position="269"/>
        <end position="272"/>
    </location>
    <ligand>
        <name>substrate</name>
    </ligand>
</feature>
<keyword evidence="5 8" id="KW-0324">Glycolysis</keyword>
<dbReference type="Pfam" id="PF01676">
    <property type="entry name" value="Metalloenzyme"/>
    <property type="match status" value="1"/>
</dbReference>
<dbReference type="EMBL" id="JAVRHT010000004">
    <property type="protein sequence ID" value="MDT0630748.1"/>
    <property type="molecule type" value="Genomic_DNA"/>
</dbReference>
<feature type="binding site" evidence="8">
    <location>
        <position position="468"/>
    </location>
    <ligand>
        <name>Mn(2+)</name>
        <dbReference type="ChEBI" id="CHEBI:29035"/>
        <label>1</label>
    </ligand>
</feature>
<feature type="binding site" evidence="8">
    <location>
        <position position="11"/>
    </location>
    <ligand>
        <name>Mn(2+)</name>
        <dbReference type="ChEBI" id="CHEBI:29035"/>
        <label>2</label>
    </ligand>
</feature>
<dbReference type="PANTHER" id="PTHR31637:SF0">
    <property type="entry name" value="2,3-BISPHOSPHOGLYCERATE-INDEPENDENT PHOSPHOGLYCERATE MUTASE"/>
    <property type="match status" value="1"/>
</dbReference>
<dbReference type="EC" id="5.4.2.12" evidence="8 9"/>
<proteinExistence type="inferred from homology"/>
<dbReference type="Gene3D" id="3.40.1450.10">
    <property type="entry name" value="BPG-independent phosphoglycerate mutase, domain B"/>
    <property type="match status" value="1"/>
</dbReference>
<dbReference type="InterPro" id="IPR005995">
    <property type="entry name" value="Pgm_bpd_ind"/>
</dbReference>
<feature type="binding site" evidence="8">
    <location>
        <position position="192"/>
    </location>
    <ligand>
        <name>substrate</name>
    </ligand>
</feature>
<evidence type="ECO:0000256" key="9">
    <source>
        <dbReference type="NCBIfam" id="TIGR01307"/>
    </source>
</evidence>
<evidence type="ECO:0000256" key="1">
    <source>
        <dbReference type="ARBA" id="ARBA00000370"/>
    </source>
</evidence>
<keyword evidence="13" id="KW-1185">Reference proteome</keyword>
<dbReference type="PIRSF" id="PIRSF001492">
    <property type="entry name" value="IPGAM"/>
    <property type="match status" value="1"/>
</dbReference>
<evidence type="ECO:0000256" key="3">
    <source>
        <dbReference type="ARBA" id="ARBA00008819"/>
    </source>
</evidence>
<keyword evidence="6 8" id="KW-0464">Manganese</keyword>
<feature type="binding site" evidence="8">
    <location>
        <begin position="154"/>
        <end position="155"/>
    </location>
    <ligand>
        <name>substrate</name>
    </ligand>
</feature>
<feature type="binding site" evidence="8">
    <location>
        <position position="413"/>
    </location>
    <ligand>
        <name>Mn(2+)</name>
        <dbReference type="ChEBI" id="CHEBI:29035"/>
        <label>1</label>
    </ligand>
</feature>
<dbReference type="SUPFAM" id="SSF53649">
    <property type="entry name" value="Alkaline phosphatase-like"/>
    <property type="match status" value="1"/>
</dbReference>
<dbReference type="Gene3D" id="3.40.720.10">
    <property type="entry name" value="Alkaline Phosphatase, subunit A"/>
    <property type="match status" value="1"/>
</dbReference>
<feature type="active site" description="Phosphoserine intermediate" evidence="8">
    <location>
        <position position="61"/>
    </location>
</feature>
<dbReference type="InterPro" id="IPR011258">
    <property type="entry name" value="BPG-indep_PGM_N"/>
</dbReference>
<feature type="domain" description="Metalloenzyme" evidence="10">
    <location>
        <begin position="4"/>
        <end position="505"/>
    </location>
</feature>
<dbReference type="SUPFAM" id="SSF64158">
    <property type="entry name" value="2,3-Bisphosphoglycerate-independent phosphoglycerate mutase, substrate-binding domain"/>
    <property type="match status" value="1"/>
</dbReference>
<dbReference type="InterPro" id="IPR036646">
    <property type="entry name" value="PGAM_B_sf"/>
</dbReference>
<comment type="subunit">
    <text evidence="8">Monomer.</text>
</comment>
<comment type="catalytic activity">
    <reaction evidence="1 8">
        <text>(2R)-2-phosphoglycerate = (2R)-3-phosphoglycerate</text>
        <dbReference type="Rhea" id="RHEA:15901"/>
        <dbReference type="ChEBI" id="CHEBI:58272"/>
        <dbReference type="ChEBI" id="CHEBI:58289"/>
        <dbReference type="EC" id="5.4.2.12"/>
    </reaction>
</comment>
<feature type="binding site" evidence="8">
    <location>
        <position position="450"/>
    </location>
    <ligand>
        <name>Mn(2+)</name>
        <dbReference type="ChEBI" id="CHEBI:29035"/>
        <label>2</label>
    </ligand>
</feature>
<comment type="pathway">
    <text evidence="2 8">Carbohydrate degradation; glycolysis; pyruvate from D-glyceraldehyde 3-phosphate: step 3/5.</text>
</comment>
<feature type="binding site" evidence="8">
    <location>
        <position position="451"/>
    </location>
    <ligand>
        <name>Mn(2+)</name>
        <dbReference type="ChEBI" id="CHEBI:29035"/>
        <label>2</label>
    </ligand>
</feature>
<evidence type="ECO:0000256" key="7">
    <source>
        <dbReference type="ARBA" id="ARBA00023235"/>
    </source>
</evidence>
<keyword evidence="7 8" id="KW-0413">Isomerase</keyword>
<dbReference type="InterPro" id="IPR006124">
    <property type="entry name" value="Metalloenzyme"/>
</dbReference>
<dbReference type="Proteomes" id="UP001267426">
    <property type="component" value="Unassembled WGS sequence"/>
</dbReference>
<dbReference type="CDD" id="cd16010">
    <property type="entry name" value="iPGM"/>
    <property type="match status" value="1"/>
</dbReference>
<comment type="caution">
    <text evidence="12">The sequence shown here is derived from an EMBL/GenBank/DDBJ whole genome shotgun (WGS) entry which is preliminary data.</text>
</comment>
<dbReference type="InterPro" id="IPR017850">
    <property type="entry name" value="Alkaline_phosphatase_core_sf"/>
</dbReference>
<feature type="domain" description="BPG-independent PGAM N-terminal" evidence="11">
    <location>
        <begin position="81"/>
        <end position="305"/>
    </location>
</feature>
<gene>
    <name evidence="8 12" type="primary">gpmI</name>
    <name evidence="12" type="ORF">RM540_03230</name>
</gene>
<sequence>MPNKHLLLILDGYGIAEDPSVSAVDAAETPFLDDLFARAPHSTLEASGRAVGLPPGQMGNSEVGHMNLGAGRVVDQDITRIDKAVEDGSLAENAVLRAAVQHALANGTKLHLMGLVSTGGVHSHLAHLLALLDLAAKEGLKPECVVVHAFTDGRDTDPEGGAGYVRQIQDGIASAGVGVVGSVVGRYWAMDRDKRWERTEKAYRLLTEGAGAAYADPVAYLERSYADGVTDEFVEPGALAGPDGRGGAQTAGAGTRIESGDAVVYFNFRSDRGRQLTQALTDPDFDGFDRGPRLDLHVATMTAYSADFGVPVAFEKANLADTLGEVVSRAGLTQLRAAETEKYPHVTFFFNGGREVQYDGESRILVPSPKVATYDLQPEMSAPELSERVAAAIRDEAPDLVVLNFANPDMVGHTGVFEAAVAAVEAADAAARVVVEAAAERGYTVEIIADHGNADKMRNADGSPNTAHTTALVPHLILRSGFDGPIRPGKLGDVAPTILDLMGVEAPPAMTGTSLVGEGA</sequence>
<evidence type="ECO:0000259" key="11">
    <source>
        <dbReference type="Pfam" id="PF06415"/>
    </source>
</evidence>
<evidence type="ECO:0000256" key="8">
    <source>
        <dbReference type="HAMAP-Rule" id="MF_01038"/>
    </source>
</evidence>
<feature type="binding site" evidence="8">
    <location>
        <position position="122"/>
    </location>
    <ligand>
        <name>substrate</name>
    </ligand>
</feature>
<name>A0ABU3BNA8_9BACT</name>
<dbReference type="Pfam" id="PF06415">
    <property type="entry name" value="iPGM_N"/>
    <property type="match status" value="1"/>
</dbReference>
<evidence type="ECO:0000256" key="4">
    <source>
        <dbReference type="ARBA" id="ARBA00022723"/>
    </source>
</evidence>
<organism evidence="12 13">
    <name type="scientific">Rubrivirga litoralis</name>
    <dbReference type="NCBI Taxonomy" id="3075598"/>
    <lineage>
        <taxon>Bacteria</taxon>
        <taxon>Pseudomonadati</taxon>
        <taxon>Rhodothermota</taxon>
        <taxon>Rhodothermia</taxon>
        <taxon>Rhodothermales</taxon>
        <taxon>Rubricoccaceae</taxon>
        <taxon>Rubrivirga</taxon>
    </lineage>
</organism>
<reference evidence="12 13" key="1">
    <citation type="submission" date="2023-09" db="EMBL/GenBank/DDBJ databases">
        <authorList>
            <person name="Rey-Velasco X."/>
        </authorList>
    </citation>
    <scope>NUCLEOTIDE SEQUENCE [LARGE SCALE GENOMIC DNA]</scope>
    <source>
        <strain evidence="12 13">F394</strain>
    </source>
</reference>
<dbReference type="GO" id="GO:0004619">
    <property type="term" value="F:phosphoglycerate mutase activity"/>
    <property type="evidence" value="ECO:0007669"/>
    <property type="project" value="UniProtKB-EC"/>
</dbReference>
<feature type="binding site" evidence="8">
    <location>
        <position position="409"/>
    </location>
    <ligand>
        <name>Mn(2+)</name>
        <dbReference type="ChEBI" id="CHEBI:29035"/>
        <label>1</label>
    </ligand>
</feature>
<dbReference type="PANTHER" id="PTHR31637">
    <property type="entry name" value="2,3-BISPHOSPHOGLYCERATE-INDEPENDENT PHOSPHOGLYCERATE MUTASE"/>
    <property type="match status" value="1"/>
</dbReference>